<evidence type="ECO:0000256" key="3">
    <source>
        <dbReference type="ARBA" id="ARBA00022723"/>
    </source>
</evidence>
<dbReference type="GO" id="GO:0019825">
    <property type="term" value="F:oxygen binding"/>
    <property type="evidence" value="ECO:0007669"/>
    <property type="project" value="InterPro"/>
</dbReference>
<dbReference type="OrthoDB" id="9795814at2"/>
<keyword evidence="4 5" id="KW-0408">Iron</keyword>
<dbReference type="CDD" id="cd00454">
    <property type="entry name" value="TrHb1_N"/>
    <property type="match status" value="1"/>
</dbReference>
<keyword evidence="3 5" id="KW-0479">Metal-binding</keyword>
<dbReference type="InterPro" id="IPR001486">
    <property type="entry name" value="Hemoglobin_trunc"/>
</dbReference>
<dbReference type="Gene3D" id="1.10.490.10">
    <property type="entry name" value="Globins"/>
    <property type="match status" value="1"/>
</dbReference>
<dbReference type="Pfam" id="PF01152">
    <property type="entry name" value="Bac_globin"/>
    <property type="match status" value="1"/>
</dbReference>
<name>A0A1Y5RZE4_9PROT</name>
<dbReference type="Proteomes" id="UP000193200">
    <property type="component" value="Unassembled WGS sequence"/>
</dbReference>
<keyword evidence="7" id="KW-1185">Reference proteome</keyword>
<dbReference type="SUPFAM" id="SSF46458">
    <property type="entry name" value="Globin-like"/>
    <property type="match status" value="1"/>
</dbReference>
<proteinExistence type="predicted"/>
<dbReference type="GO" id="GO:0020037">
    <property type="term" value="F:heme binding"/>
    <property type="evidence" value="ECO:0007669"/>
    <property type="project" value="InterPro"/>
</dbReference>
<evidence type="ECO:0000256" key="2">
    <source>
        <dbReference type="ARBA" id="ARBA00022617"/>
    </source>
</evidence>
<evidence type="ECO:0000313" key="6">
    <source>
        <dbReference type="EMBL" id="SLN26431.1"/>
    </source>
</evidence>
<dbReference type="InterPro" id="IPR009050">
    <property type="entry name" value="Globin-like_sf"/>
</dbReference>
<reference evidence="6 7" key="1">
    <citation type="submission" date="2017-03" db="EMBL/GenBank/DDBJ databases">
        <authorList>
            <person name="Afonso C.L."/>
            <person name="Miller P.J."/>
            <person name="Scott M.A."/>
            <person name="Spackman E."/>
            <person name="Goraichik I."/>
            <person name="Dimitrov K.M."/>
            <person name="Suarez D.L."/>
            <person name="Swayne D.E."/>
        </authorList>
    </citation>
    <scope>NUCLEOTIDE SEQUENCE [LARGE SCALE GENOMIC DNA]</scope>
    <source>
        <strain evidence="6 7">CECT 7691</strain>
    </source>
</reference>
<evidence type="ECO:0000256" key="1">
    <source>
        <dbReference type="ARBA" id="ARBA00022448"/>
    </source>
</evidence>
<dbReference type="RefSeq" id="WP_085882112.1">
    <property type="nucleotide sequence ID" value="NZ_FWFR01000001.1"/>
</dbReference>
<dbReference type="InParanoid" id="A0A1Y5RZE4"/>
<protein>
    <submittedName>
        <fullName evidence="6">Group 1 truncated hemoglobin GlbN</fullName>
    </submittedName>
</protein>
<keyword evidence="2 5" id="KW-0349">Heme</keyword>
<sequence>MAVTLFEKYGGFANLSKIIMAFYDKAIDSDVIGPFFDDIDMRRLVDHQTKFIASVMGGPVAYADDTLRRVHATLAIDRGSFDEMSRLLRETLQEFRLEAADVDMVMNEIEARAPAIISGQDR</sequence>
<dbReference type="GO" id="GO:0046872">
    <property type="term" value="F:metal ion binding"/>
    <property type="evidence" value="ECO:0007669"/>
    <property type="project" value="UniProtKB-KW"/>
</dbReference>
<feature type="binding site" description="distal binding residue" evidence="5">
    <location>
        <position position="71"/>
    </location>
    <ligand>
        <name>heme</name>
        <dbReference type="ChEBI" id="CHEBI:30413"/>
    </ligand>
    <ligandPart>
        <name>Fe</name>
        <dbReference type="ChEBI" id="CHEBI:18248"/>
    </ligandPart>
</feature>
<dbReference type="AlphaFoldDB" id="A0A1Y5RZE4"/>
<organism evidence="6 7">
    <name type="scientific">Oceanibacterium hippocampi</name>
    <dbReference type="NCBI Taxonomy" id="745714"/>
    <lineage>
        <taxon>Bacteria</taxon>
        <taxon>Pseudomonadati</taxon>
        <taxon>Pseudomonadota</taxon>
        <taxon>Alphaproteobacteria</taxon>
        <taxon>Sneathiellales</taxon>
        <taxon>Sneathiellaceae</taxon>
        <taxon>Oceanibacterium</taxon>
    </lineage>
</organism>
<dbReference type="EMBL" id="FWFR01000001">
    <property type="protein sequence ID" value="SLN26431.1"/>
    <property type="molecule type" value="Genomic_DNA"/>
</dbReference>
<keyword evidence="1" id="KW-0813">Transport</keyword>
<gene>
    <name evidence="6" type="primary">glbN</name>
    <name evidence="6" type="ORF">OCH7691_00816</name>
</gene>
<dbReference type="InterPro" id="IPR012292">
    <property type="entry name" value="Globin/Proto"/>
</dbReference>
<accession>A0A1Y5RZE4</accession>
<evidence type="ECO:0000256" key="4">
    <source>
        <dbReference type="ARBA" id="ARBA00023004"/>
    </source>
</evidence>
<evidence type="ECO:0000313" key="7">
    <source>
        <dbReference type="Proteomes" id="UP000193200"/>
    </source>
</evidence>
<feature type="binding site" description="distal binding residue" evidence="5">
    <location>
        <position position="47"/>
    </location>
    <ligand>
        <name>heme</name>
        <dbReference type="ChEBI" id="CHEBI:30413"/>
    </ligand>
    <ligandPart>
        <name>Fe</name>
        <dbReference type="ChEBI" id="CHEBI:18248"/>
    </ligandPart>
</feature>
<evidence type="ECO:0000256" key="5">
    <source>
        <dbReference type="PIRSR" id="PIRSR601486-1"/>
    </source>
</evidence>